<dbReference type="Gene3D" id="3.20.20.190">
    <property type="entry name" value="Phosphatidylinositol (PI) phosphodiesterase"/>
    <property type="match status" value="1"/>
</dbReference>
<dbReference type="EC" id="4.6.1.13" evidence="2"/>
<gene>
    <name evidence="7" type="ORF">FNX44_027630</name>
</gene>
<dbReference type="InterPro" id="IPR000909">
    <property type="entry name" value="PLipase_C_PInositol-sp_X_dom"/>
</dbReference>
<dbReference type="PROSITE" id="PS50007">
    <property type="entry name" value="PIPLC_X_DOMAIN"/>
    <property type="match status" value="1"/>
</dbReference>
<dbReference type="OrthoDB" id="7191982at2"/>
<dbReference type="Pfam" id="PF00388">
    <property type="entry name" value="PI-PLC-X"/>
    <property type="match status" value="1"/>
</dbReference>
<dbReference type="EMBL" id="VJYK02000670">
    <property type="protein sequence ID" value="MQS05532.1"/>
    <property type="molecule type" value="Genomic_DNA"/>
</dbReference>
<dbReference type="CDD" id="cd08586">
    <property type="entry name" value="PI-PLCc_BcPLC_like"/>
    <property type="match status" value="1"/>
</dbReference>
<keyword evidence="8" id="KW-1185">Reference proteome</keyword>
<reference evidence="7 8" key="1">
    <citation type="submission" date="2019-10" db="EMBL/GenBank/DDBJ databases">
        <title>Streptomyces sp. nov., a novel actinobacterium isolated from alkaline environment.</title>
        <authorList>
            <person name="Golinska P."/>
        </authorList>
    </citation>
    <scope>NUCLEOTIDE SEQUENCE [LARGE SCALE GENOMIC DNA]</scope>
    <source>
        <strain evidence="7 8">OF1</strain>
    </source>
</reference>
<dbReference type="AlphaFoldDB" id="A0A5P0YZY8"/>
<evidence type="ECO:0000256" key="5">
    <source>
        <dbReference type="ARBA" id="ARBA00030782"/>
    </source>
</evidence>
<dbReference type="RefSeq" id="WP_153507809.1">
    <property type="nucleotide sequence ID" value="NZ_VJYK02000670.1"/>
</dbReference>
<protein>
    <recommendedName>
        <fullName evidence="3">1-phosphatidylinositol phosphodiesterase</fullName>
        <ecNumber evidence="2">4.6.1.13</ecNumber>
    </recommendedName>
    <alternativeName>
        <fullName evidence="4">Phosphatidylinositol diacylglycerol-lyase</fullName>
    </alternativeName>
    <alternativeName>
        <fullName evidence="5">Phosphatidylinositol-specific phospholipase C</fullName>
    </alternativeName>
</protein>
<evidence type="ECO:0000256" key="2">
    <source>
        <dbReference type="ARBA" id="ARBA00012581"/>
    </source>
</evidence>
<dbReference type="SMART" id="SM00148">
    <property type="entry name" value="PLCXc"/>
    <property type="match status" value="1"/>
</dbReference>
<evidence type="ECO:0000256" key="4">
    <source>
        <dbReference type="ARBA" id="ARBA00030474"/>
    </source>
</evidence>
<evidence type="ECO:0000256" key="3">
    <source>
        <dbReference type="ARBA" id="ARBA00019758"/>
    </source>
</evidence>
<dbReference type="InterPro" id="IPR017946">
    <property type="entry name" value="PLC-like_Pdiesterase_TIM-brl"/>
</dbReference>
<evidence type="ECO:0000259" key="6">
    <source>
        <dbReference type="SMART" id="SM00148"/>
    </source>
</evidence>
<sequence length="218" mass="24422">MTALPSARTLDDLTMPGTHNTCALIGGPFDTAKCQSLTLPEQLARGVRYLDIRCRPFDGAFTIHHGAIYQRRNFHDVLTDCRAFLTANPGETILMSVQKEHSDAPAAEFARIFHDVYLRDHEFERWFHRAPGRIPTLGEVRGRIVLVAKAPGIGGLDRYDGNLLSVQDEWTLPTARKWDAFQHHLDTSAAEGPHTTRLAVNYLSTTGGDLIPYPRRYA</sequence>
<feature type="non-terminal residue" evidence="7">
    <location>
        <position position="218"/>
    </location>
</feature>
<dbReference type="GO" id="GO:0006629">
    <property type="term" value="P:lipid metabolic process"/>
    <property type="evidence" value="ECO:0007669"/>
    <property type="project" value="InterPro"/>
</dbReference>
<evidence type="ECO:0000313" key="8">
    <source>
        <dbReference type="Proteomes" id="UP000320857"/>
    </source>
</evidence>
<accession>A0A5P0YZY8</accession>
<organism evidence="7 8">
    <name type="scientific">Streptomyces alkaliterrae</name>
    <dbReference type="NCBI Taxonomy" id="2213162"/>
    <lineage>
        <taxon>Bacteria</taxon>
        <taxon>Bacillati</taxon>
        <taxon>Actinomycetota</taxon>
        <taxon>Actinomycetes</taxon>
        <taxon>Kitasatosporales</taxon>
        <taxon>Streptomycetaceae</taxon>
        <taxon>Streptomyces</taxon>
    </lineage>
</organism>
<feature type="domain" description="Phosphatidylinositol-specific phospholipase C X" evidence="6">
    <location>
        <begin position="11"/>
        <end position="149"/>
    </location>
</feature>
<evidence type="ECO:0000256" key="1">
    <source>
        <dbReference type="ARBA" id="ARBA00001316"/>
    </source>
</evidence>
<dbReference type="PANTHER" id="PTHR13593">
    <property type="match status" value="1"/>
</dbReference>
<proteinExistence type="predicted"/>
<dbReference type="GO" id="GO:0004436">
    <property type="term" value="F:phosphatidylinositol diacylglycerol-lyase activity"/>
    <property type="evidence" value="ECO:0007669"/>
    <property type="project" value="UniProtKB-EC"/>
</dbReference>
<dbReference type="GO" id="GO:0008081">
    <property type="term" value="F:phosphoric diester hydrolase activity"/>
    <property type="evidence" value="ECO:0007669"/>
    <property type="project" value="InterPro"/>
</dbReference>
<comment type="catalytic activity">
    <reaction evidence="1">
        <text>a 1,2-diacyl-sn-glycero-3-phospho-(1D-myo-inositol) = 1D-myo-inositol 1,2-cyclic phosphate + a 1,2-diacyl-sn-glycerol</text>
        <dbReference type="Rhea" id="RHEA:17093"/>
        <dbReference type="ChEBI" id="CHEBI:17815"/>
        <dbReference type="ChEBI" id="CHEBI:57880"/>
        <dbReference type="ChEBI" id="CHEBI:58484"/>
        <dbReference type="EC" id="4.6.1.13"/>
    </reaction>
</comment>
<dbReference type="InterPro" id="IPR051057">
    <property type="entry name" value="PI-PLC_domain"/>
</dbReference>
<dbReference type="Proteomes" id="UP000320857">
    <property type="component" value="Unassembled WGS sequence"/>
</dbReference>
<comment type="caution">
    <text evidence="7">The sequence shown here is derived from an EMBL/GenBank/DDBJ whole genome shotgun (WGS) entry which is preliminary data.</text>
</comment>
<name>A0A5P0YZY8_9ACTN</name>
<dbReference type="SUPFAM" id="SSF51695">
    <property type="entry name" value="PLC-like phosphodiesterases"/>
    <property type="match status" value="1"/>
</dbReference>
<dbReference type="PANTHER" id="PTHR13593:SF113">
    <property type="entry name" value="SI:DKEY-266F7.9"/>
    <property type="match status" value="1"/>
</dbReference>
<evidence type="ECO:0000313" key="7">
    <source>
        <dbReference type="EMBL" id="MQS05532.1"/>
    </source>
</evidence>